<protein>
    <submittedName>
        <fullName evidence="5">Uncharacterized protein</fullName>
    </submittedName>
</protein>
<keyword evidence="4" id="KW-0472">Membrane</keyword>
<sequence>MPESPRCSKTAYTEEITLTRALSRWLIDTDKEEDGMRVLADLHGGDLDHPKAVAEFEEIKEKVREERDSGEGRSYRVMWKKYKRRVLLAMSSQAFAQLRESSKRLVGSADKLSS</sequence>
<comment type="caution">
    <text evidence="5">The sequence shown here is derived from an EMBL/GenBank/DDBJ whole genome shotgun (WGS) entry which is preliminary data.</text>
</comment>
<dbReference type="Pfam" id="PF00083">
    <property type="entry name" value="Sugar_tr"/>
    <property type="match status" value="1"/>
</dbReference>
<name>A0A9P7KG96_9AGAR</name>
<reference evidence="5" key="2">
    <citation type="submission" date="2021-10" db="EMBL/GenBank/DDBJ databases">
        <title>Phylogenomics reveals ancestral predisposition of the termite-cultivated fungus Termitomyces towards a domesticated lifestyle.</title>
        <authorList>
            <person name="Auxier B."/>
            <person name="Grum-Grzhimaylo A."/>
            <person name="Cardenas M.E."/>
            <person name="Lodge J.D."/>
            <person name="Laessoe T."/>
            <person name="Pedersen O."/>
            <person name="Smith M.E."/>
            <person name="Kuyper T.W."/>
            <person name="Franco-Molano E.A."/>
            <person name="Baroni T.J."/>
            <person name="Aanen D.K."/>
        </authorList>
    </citation>
    <scope>NUCLEOTIDE SEQUENCE</scope>
    <source>
        <strain evidence="5">AP01</strain>
        <tissue evidence="5">Mycelium</tissue>
    </source>
</reference>
<gene>
    <name evidence="5" type="ORF">DXG03_008978</name>
</gene>
<keyword evidence="3" id="KW-1133">Transmembrane helix</keyword>
<dbReference type="GO" id="GO:0016020">
    <property type="term" value="C:membrane"/>
    <property type="evidence" value="ECO:0007669"/>
    <property type="project" value="UniProtKB-SubCell"/>
</dbReference>
<dbReference type="Gene3D" id="1.20.1250.20">
    <property type="entry name" value="MFS general substrate transporter like domains"/>
    <property type="match status" value="1"/>
</dbReference>
<dbReference type="InterPro" id="IPR050360">
    <property type="entry name" value="MFS_Sugar_Transporters"/>
</dbReference>
<comment type="subcellular location">
    <subcellularLocation>
        <location evidence="1">Membrane</location>
        <topology evidence="1">Multi-pass membrane protein</topology>
    </subcellularLocation>
</comment>
<evidence type="ECO:0000313" key="6">
    <source>
        <dbReference type="Proteomes" id="UP000775547"/>
    </source>
</evidence>
<dbReference type="EMBL" id="JABCKV010000008">
    <property type="protein sequence ID" value="KAG5647625.1"/>
    <property type="molecule type" value="Genomic_DNA"/>
</dbReference>
<dbReference type="PANTHER" id="PTHR48022:SF73">
    <property type="entry name" value="METABOLITE TRANSPORT PROTEIN YDL199C-RELATED"/>
    <property type="match status" value="1"/>
</dbReference>
<reference evidence="5" key="1">
    <citation type="submission" date="2020-07" db="EMBL/GenBank/DDBJ databases">
        <authorList>
            <person name="Nieuwenhuis M."/>
            <person name="Van De Peppel L.J.J."/>
        </authorList>
    </citation>
    <scope>NUCLEOTIDE SEQUENCE</scope>
    <source>
        <strain evidence="5">AP01</strain>
        <tissue evidence="5">Mycelium</tissue>
    </source>
</reference>
<evidence type="ECO:0000256" key="2">
    <source>
        <dbReference type="ARBA" id="ARBA00022692"/>
    </source>
</evidence>
<evidence type="ECO:0000256" key="4">
    <source>
        <dbReference type="ARBA" id="ARBA00023136"/>
    </source>
</evidence>
<evidence type="ECO:0000256" key="1">
    <source>
        <dbReference type="ARBA" id="ARBA00004141"/>
    </source>
</evidence>
<dbReference type="InterPro" id="IPR036259">
    <property type="entry name" value="MFS_trans_sf"/>
</dbReference>
<dbReference type="AlphaFoldDB" id="A0A9P7KG96"/>
<evidence type="ECO:0000313" key="5">
    <source>
        <dbReference type="EMBL" id="KAG5647625.1"/>
    </source>
</evidence>
<proteinExistence type="predicted"/>
<dbReference type="GO" id="GO:0005351">
    <property type="term" value="F:carbohydrate:proton symporter activity"/>
    <property type="evidence" value="ECO:0007669"/>
    <property type="project" value="TreeGrafter"/>
</dbReference>
<organism evidence="5 6">
    <name type="scientific">Asterophora parasitica</name>
    <dbReference type="NCBI Taxonomy" id="117018"/>
    <lineage>
        <taxon>Eukaryota</taxon>
        <taxon>Fungi</taxon>
        <taxon>Dikarya</taxon>
        <taxon>Basidiomycota</taxon>
        <taxon>Agaricomycotina</taxon>
        <taxon>Agaricomycetes</taxon>
        <taxon>Agaricomycetidae</taxon>
        <taxon>Agaricales</taxon>
        <taxon>Tricholomatineae</taxon>
        <taxon>Lyophyllaceae</taxon>
        <taxon>Asterophora</taxon>
    </lineage>
</organism>
<evidence type="ECO:0000256" key="3">
    <source>
        <dbReference type="ARBA" id="ARBA00022989"/>
    </source>
</evidence>
<dbReference type="InterPro" id="IPR005828">
    <property type="entry name" value="MFS_sugar_transport-like"/>
</dbReference>
<dbReference type="Proteomes" id="UP000775547">
    <property type="component" value="Unassembled WGS sequence"/>
</dbReference>
<accession>A0A9P7KG96</accession>
<keyword evidence="6" id="KW-1185">Reference proteome</keyword>
<keyword evidence="2" id="KW-0812">Transmembrane</keyword>
<dbReference type="OrthoDB" id="648285at2759"/>
<dbReference type="PANTHER" id="PTHR48022">
    <property type="entry name" value="PLASTIDIC GLUCOSE TRANSPORTER 4"/>
    <property type="match status" value="1"/>
</dbReference>